<proteinExistence type="predicted"/>
<evidence type="ECO:0000256" key="1">
    <source>
        <dbReference type="ARBA" id="ARBA00022723"/>
    </source>
</evidence>
<dbReference type="GO" id="GO:0008270">
    <property type="term" value="F:zinc ion binding"/>
    <property type="evidence" value="ECO:0007669"/>
    <property type="project" value="UniProtKB-KW"/>
</dbReference>
<keyword evidence="1" id="KW-0479">Metal-binding</keyword>
<dbReference type="AlphaFoldDB" id="A0A553HZQ3"/>
<dbReference type="Proteomes" id="UP000319160">
    <property type="component" value="Unassembled WGS sequence"/>
</dbReference>
<evidence type="ECO:0000256" key="3">
    <source>
        <dbReference type="ARBA" id="ARBA00022833"/>
    </source>
</evidence>
<dbReference type="STRING" id="2512241.A0A553HZQ3"/>
<evidence type="ECO:0000256" key="4">
    <source>
        <dbReference type="PROSITE-ProRule" id="PRU00134"/>
    </source>
</evidence>
<sequence>MTQTDWQDNAKASIDSFAADQGAITPSSWAVLRLVSCYDSVTFDFSDWAPEHLNEDTRVFWGLHSGSLDISCYNLSNGSLTDEVHTVSRTVDSQDSQSSKDIVCLHDWCIYQARSEHGYVEGQRYFRFEKDKKFLHITWLKLSDKETSDDDITNRIGKAMSSRFSNPTQFPTFYELPAVSEKPAHGADDGQSGERWCLLAQIKENMTITKPTLIVTDRTGVDFALLFEDAISLKGFRKGYTVAVPEARRTDREGEGKKAVVRVPAGRGADVKVVPGSLERVLELGVILESEGLDHKCAACGKTEGTFMKCTGCGFAAYCGKDCQVKGWGEMDHKSNSKLAAKSLEGTHTGQVRKWALS</sequence>
<feature type="domain" description="MYND-type" evidence="5">
    <location>
        <begin position="297"/>
        <end position="337"/>
    </location>
</feature>
<dbReference type="EMBL" id="VFLP01000029">
    <property type="protein sequence ID" value="TRX93434.1"/>
    <property type="molecule type" value="Genomic_DNA"/>
</dbReference>
<keyword evidence="7" id="KW-1185">Reference proteome</keyword>
<gene>
    <name evidence="6" type="ORF">FHL15_005709</name>
</gene>
<evidence type="ECO:0000259" key="5">
    <source>
        <dbReference type="PROSITE" id="PS50865"/>
    </source>
</evidence>
<organism evidence="6 7">
    <name type="scientific">Xylaria flabelliformis</name>
    <dbReference type="NCBI Taxonomy" id="2512241"/>
    <lineage>
        <taxon>Eukaryota</taxon>
        <taxon>Fungi</taxon>
        <taxon>Dikarya</taxon>
        <taxon>Ascomycota</taxon>
        <taxon>Pezizomycotina</taxon>
        <taxon>Sordariomycetes</taxon>
        <taxon>Xylariomycetidae</taxon>
        <taxon>Xylariales</taxon>
        <taxon>Xylariaceae</taxon>
        <taxon>Xylaria</taxon>
    </lineage>
</organism>
<protein>
    <recommendedName>
        <fullName evidence="5">MYND-type domain-containing protein</fullName>
    </recommendedName>
</protein>
<accession>A0A553HZQ3</accession>
<dbReference type="SUPFAM" id="SSF144232">
    <property type="entry name" value="HIT/MYND zinc finger-like"/>
    <property type="match status" value="1"/>
</dbReference>
<dbReference type="InterPro" id="IPR002893">
    <property type="entry name" value="Znf_MYND"/>
</dbReference>
<dbReference type="Gene3D" id="6.10.140.2220">
    <property type="match status" value="1"/>
</dbReference>
<name>A0A553HZQ3_9PEZI</name>
<evidence type="ECO:0000313" key="7">
    <source>
        <dbReference type="Proteomes" id="UP000319160"/>
    </source>
</evidence>
<dbReference type="OrthoDB" id="5945798at2759"/>
<reference evidence="7" key="1">
    <citation type="submission" date="2019-06" db="EMBL/GenBank/DDBJ databases">
        <title>Draft genome sequence of the griseofulvin-producing fungus Xylaria cubensis strain G536.</title>
        <authorList>
            <person name="Mead M.E."/>
            <person name="Raja H.A."/>
            <person name="Steenwyk J.L."/>
            <person name="Knowles S.L."/>
            <person name="Oberlies N.H."/>
            <person name="Rokas A."/>
        </authorList>
    </citation>
    <scope>NUCLEOTIDE SEQUENCE [LARGE SCALE GENOMIC DNA]</scope>
    <source>
        <strain evidence="7">G536</strain>
    </source>
</reference>
<keyword evidence="2 4" id="KW-0863">Zinc-finger</keyword>
<evidence type="ECO:0000256" key="2">
    <source>
        <dbReference type="ARBA" id="ARBA00022771"/>
    </source>
</evidence>
<dbReference type="Pfam" id="PF01753">
    <property type="entry name" value="zf-MYND"/>
    <property type="match status" value="1"/>
</dbReference>
<evidence type="ECO:0000313" key="6">
    <source>
        <dbReference type="EMBL" id="TRX93434.1"/>
    </source>
</evidence>
<comment type="caution">
    <text evidence="6">The sequence shown here is derived from an EMBL/GenBank/DDBJ whole genome shotgun (WGS) entry which is preliminary data.</text>
</comment>
<keyword evidence="3" id="KW-0862">Zinc</keyword>
<dbReference type="PROSITE" id="PS50865">
    <property type="entry name" value="ZF_MYND_2"/>
    <property type="match status" value="1"/>
</dbReference>